<feature type="domain" description="Cupin type-2" evidence="2">
    <location>
        <begin position="58"/>
        <end position="118"/>
    </location>
</feature>
<protein>
    <submittedName>
        <fullName evidence="3">Cupin domain-containing protein</fullName>
    </submittedName>
</protein>
<dbReference type="AlphaFoldDB" id="A0A1G6XRP7"/>
<keyword evidence="4" id="KW-1185">Reference proteome</keyword>
<dbReference type="PANTHER" id="PTHR36440">
    <property type="entry name" value="PUTATIVE (AFU_ORTHOLOGUE AFUA_8G07350)-RELATED"/>
    <property type="match status" value="1"/>
</dbReference>
<gene>
    <name evidence="3" type="ORF">SAMN04489747_1768</name>
</gene>
<evidence type="ECO:0000313" key="4">
    <source>
        <dbReference type="Proteomes" id="UP000198546"/>
    </source>
</evidence>
<dbReference type="Pfam" id="PF07883">
    <property type="entry name" value="Cupin_2"/>
    <property type="match status" value="1"/>
</dbReference>
<dbReference type="InterPro" id="IPR011051">
    <property type="entry name" value="RmlC_Cupin_sf"/>
</dbReference>
<dbReference type="RefSeq" id="WP_090592472.1">
    <property type="nucleotide sequence ID" value="NZ_LT629688.1"/>
</dbReference>
<dbReference type="InterPro" id="IPR014710">
    <property type="entry name" value="RmlC-like_jellyroll"/>
</dbReference>
<dbReference type="Gene3D" id="2.60.120.10">
    <property type="entry name" value="Jelly Rolls"/>
    <property type="match status" value="1"/>
</dbReference>
<reference evidence="3 4" key="1">
    <citation type="submission" date="2016-10" db="EMBL/GenBank/DDBJ databases">
        <authorList>
            <person name="de Groot N.N."/>
        </authorList>
    </citation>
    <scope>NUCLEOTIDE SEQUENCE [LARGE SCALE GENOMIC DNA]</scope>
    <source>
        <strain evidence="3 4">MON 2.2</strain>
    </source>
</reference>
<dbReference type="OrthoDB" id="9791637at2"/>
<evidence type="ECO:0000259" key="2">
    <source>
        <dbReference type="Pfam" id="PF07883"/>
    </source>
</evidence>
<dbReference type="PANTHER" id="PTHR36440:SF1">
    <property type="entry name" value="PUTATIVE (AFU_ORTHOLOGUE AFUA_8G07350)-RELATED"/>
    <property type="match status" value="1"/>
</dbReference>
<dbReference type="InterPro" id="IPR013096">
    <property type="entry name" value="Cupin_2"/>
</dbReference>
<feature type="compositionally biased region" description="Low complexity" evidence="1">
    <location>
        <begin position="10"/>
        <end position="24"/>
    </location>
</feature>
<sequence>MTTGDRDQTSPGSPSAGSPSAGSPDVVPALAAARLSGEDLELVEWVAEPGPDGGAVWQAPLHVHHADDEAWYVLSGRMVFRLGPDVVEVGPGGAALARAGVAHTFGVVGDEPARYLLVMTPRVAQLVATLHDPALAAGRSAAQVFTDHASTLLG</sequence>
<feature type="region of interest" description="Disordered" evidence="1">
    <location>
        <begin position="1"/>
        <end position="26"/>
    </location>
</feature>
<dbReference type="Proteomes" id="UP000198546">
    <property type="component" value="Chromosome i"/>
</dbReference>
<accession>A0A1G6XRP7</accession>
<proteinExistence type="predicted"/>
<name>A0A1G6XRP7_9ACTN</name>
<dbReference type="SUPFAM" id="SSF51182">
    <property type="entry name" value="RmlC-like cupins"/>
    <property type="match status" value="1"/>
</dbReference>
<dbReference type="InterPro" id="IPR053146">
    <property type="entry name" value="QDO-like"/>
</dbReference>
<organism evidence="3 4">
    <name type="scientific">Auraticoccus monumenti</name>
    <dbReference type="NCBI Taxonomy" id="675864"/>
    <lineage>
        <taxon>Bacteria</taxon>
        <taxon>Bacillati</taxon>
        <taxon>Actinomycetota</taxon>
        <taxon>Actinomycetes</taxon>
        <taxon>Propionibacteriales</taxon>
        <taxon>Propionibacteriaceae</taxon>
        <taxon>Auraticoccus</taxon>
    </lineage>
</organism>
<evidence type="ECO:0000313" key="3">
    <source>
        <dbReference type="EMBL" id="SDD80115.1"/>
    </source>
</evidence>
<dbReference type="STRING" id="675864.SAMN04489747_1768"/>
<dbReference type="EMBL" id="LT629688">
    <property type="protein sequence ID" value="SDD80115.1"/>
    <property type="molecule type" value="Genomic_DNA"/>
</dbReference>
<evidence type="ECO:0000256" key="1">
    <source>
        <dbReference type="SAM" id="MobiDB-lite"/>
    </source>
</evidence>